<dbReference type="RefSeq" id="WP_013810609.1">
    <property type="nucleotide sequence ID" value="NC_015565.1"/>
</dbReference>
<proteinExistence type="predicted"/>
<dbReference type="KEGG" id="dca:Desca_2197"/>
<dbReference type="InterPro" id="IPR000119">
    <property type="entry name" value="Hist_DNA-bd"/>
</dbReference>
<dbReference type="InterPro" id="IPR010992">
    <property type="entry name" value="IHF-like_DNA-bd_dom_sf"/>
</dbReference>
<dbReference type="Pfam" id="PF00216">
    <property type="entry name" value="Bac_DNA_binding"/>
    <property type="match status" value="1"/>
</dbReference>
<keyword evidence="1" id="KW-0238">DNA-binding</keyword>
<dbReference type="STRING" id="868595.Desca_2197"/>
<accession>F6B2S8</accession>
<gene>
    <name evidence="1" type="ordered locus">Desca_2197</name>
</gene>
<name>F6B2S8_DESCC</name>
<keyword evidence="2" id="KW-1185">Reference proteome</keyword>
<evidence type="ECO:0000313" key="2">
    <source>
        <dbReference type="Proteomes" id="UP000009226"/>
    </source>
</evidence>
<dbReference type="GO" id="GO:0003677">
    <property type="term" value="F:DNA binding"/>
    <property type="evidence" value="ECO:0007669"/>
    <property type="project" value="UniProtKB-KW"/>
</dbReference>
<sequence length="94" mass="10683">MVKKINTPQVIAEVAERMGCYKKDTRELLEHFAAVIAEHVAKGERVSFKPLGIFYAQRSRRGRGTGQILLKFRAAKGIQRTVRATLEENKLDLE</sequence>
<dbReference type="Proteomes" id="UP000009226">
    <property type="component" value="Chromosome"/>
</dbReference>
<organism evidence="1 2">
    <name type="scientific">Desulfotomaculum nigrificans (strain DSM 14880 / VKM B-2319 / CO-1-SRB)</name>
    <name type="common">Desulfotomaculum carboxydivorans</name>
    <dbReference type="NCBI Taxonomy" id="868595"/>
    <lineage>
        <taxon>Bacteria</taxon>
        <taxon>Bacillati</taxon>
        <taxon>Bacillota</taxon>
        <taxon>Clostridia</taxon>
        <taxon>Eubacteriales</taxon>
        <taxon>Desulfotomaculaceae</taxon>
        <taxon>Desulfotomaculum</taxon>
    </lineage>
</organism>
<reference evidence="1" key="1">
    <citation type="submission" date="2011-05" db="EMBL/GenBank/DDBJ databases">
        <title>Complete sequence of Desulfotomaculum carboxydivorans CO-1-SRB.</title>
        <authorList>
            <consortium name="US DOE Joint Genome Institute"/>
            <person name="Lucas S."/>
            <person name="Han J."/>
            <person name="Lapidus A."/>
            <person name="Cheng J.-F."/>
            <person name="Goodwin L."/>
            <person name="Pitluck S."/>
            <person name="Peters L."/>
            <person name="Mikhailova N."/>
            <person name="Lu M."/>
            <person name="Han C."/>
            <person name="Tapia R."/>
            <person name="Land M."/>
            <person name="Hauser L."/>
            <person name="Kyrpides N."/>
            <person name="Ivanova N."/>
            <person name="Pagani I."/>
            <person name="Stams A."/>
            <person name="Plugge C."/>
            <person name="Muyzer G."/>
            <person name="Kuever J."/>
            <person name="Parshina S."/>
            <person name="Ivanova A."/>
            <person name="Nazina T."/>
            <person name="Woyke T."/>
        </authorList>
    </citation>
    <scope>NUCLEOTIDE SEQUENCE [LARGE SCALE GENOMIC DNA]</scope>
    <source>
        <strain evidence="1">CO-1-SRB</strain>
    </source>
</reference>
<dbReference type="AlphaFoldDB" id="F6B2S8"/>
<dbReference type="Gene3D" id="4.10.520.10">
    <property type="entry name" value="IHF-like DNA-binding proteins"/>
    <property type="match status" value="1"/>
</dbReference>
<protein>
    <submittedName>
        <fullName evidence="1">Histone family protein DNA-binding protein</fullName>
    </submittedName>
</protein>
<dbReference type="GO" id="GO:0030527">
    <property type="term" value="F:structural constituent of chromatin"/>
    <property type="evidence" value="ECO:0007669"/>
    <property type="project" value="InterPro"/>
</dbReference>
<dbReference type="EMBL" id="CP002736">
    <property type="protein sequence ID" value="AEF95036.1"/>
    <property type="molecule type" value="Genomic_DNA"/>
</dbReference>
<dbReference type="HOGENOM" id="CLU_2464049_0_0_9"/>
<dbReference type="SUPFAM" id="SSF47729">
    <property type="entry name" value="IHF-like DNA-binding proteins"/>
    <property type="match status" value="1"/>
</dbReference>
<evidence type="ECO:0000313" key="1">
    <source>
        <dbReference type="EMBL" id="AEF95036.1"/>
    </source>
</evidence>